<dbReference type="RefSeq" id="WP_390276556.1">
    <property type="nucleotide sequence ID" value="NZ_JANHDI010000008.1"/>
</dbReference>
<proteinExistence type="predicted"/>
<keyword evidence="1" id="KW-1133">Transmembrane helix</keyword>
<dbReference type="InterPro" id="IPR051319">
    <property type="entry name" value="Oligoribo/pAp-PDE_c-di-AMP_PDE"/>
</dbReference>
<protein>
    <submittedName>
        <fullName evidence="4">Bifunctional oligoribonuclease/PAP phosphatase NrnA</fullName>
        <ecNumber evidence="4">3.1.3.7</ecNumber>
    </submittedName>
</protein>
<feature type="domain" description="DHHA1" evidence="3">
    <location>
        <begin position="284"/>
        <end position="366"/>
    </location>
</feature>
<comment type="caution">
    <text evidence="4">The sequence shown here is derived from an EMBL/GenBank/DDBJ whole genome shotgun (WGS) entry which is preliminary data.</text>
</comment>
<dbReference type="Pfam" id="PF02272">
    <property type="entry name" value="DHHA1"/>
    <property type="match status" value="1"/>
</dbReference>
<dbReference type="InterPro" id="IPR038763">
    <property type="entry name" value="DHH_sf"/>
</dbReference>
<dbReference type="Proteomes" id="UP001597085">
    <property type="component" value="Unassembled WGS sequence"/>
</dbReference>
<evidence type="ECO:0000313" key="5">
    <source>
        <dbReference type="Proteomes" id="UP001597085"/>
    </source>
</evidence>
<gene>
    <name evidence="4" type="ORF">ACFSBX_01350</name>
</gene>
<accession>A0ABD6CIJ0</accession>
<evidence type="ECO:0000313" key="4">
    <source>
        <dbReference type="EMBL" id="MFD1597610.1"/>
    </source>
</evidence>
<sequence length="397" mass="41975">MGSARSGVAQALPPELLDRIRSLVMAYPAVAATVVVALLATAVGLYVLHRFERPMGTRFLENLKELDEVAVLLHPNPDPDAMATGIGVASLAKQVGTDATVQYAGQVRHQENRAFQTVLDLDIEQIDHVSDVAAEHVVLVDHNRPRGFAGSDSVLPFAVVDHHPGDGTGEAFTDVRTDYGAASSIVAEYFENVGAKPVPSAKHASEVDAPYTVPSTVATGLLYGILTDTKRLTSGCSAADFEAAGFLYPGVDEDQLDRVANPAVSREVLELKARAIAGRDVRGPFAVSDVGRVSNVDAIPQAADELVQLEGVTAVVVLGERNGVVHLSGRSRDDRVHMGRTLDSAIADVQDGSAGGHARMGGGQLSLHDGAIRTEFGESISREDLSDRLFESMSGEV</sequence>
<dbReference type="PANTHER" id="PTHR47618:SF1">
    <property type="entry name" value="BIFUNCTIONAL OLIGORIBONUCLEASE AND PAP PHOSPHATASE NRNA"/>
    <property type="match status" value="1"/>
</dbReference>
<keyword evidence="1" id="KW-0472">Membrane</keyword>
<organism evidence="4 5">
    <name type="scientific">Halobellus rarus</name>
    <dbReference type="NCBI Taxonomy" id="1126237"/>
    <lineage>
        <taxon>Archaea</taxon>
        <taxon>Methanobacteriati</taxon>
        <taxon>Methanobacteriota</taxon>
        <taxon>Stenosarchaea group</taxon>
        <taxon>Halobacteria</taxon>
        <taxon>Halobacteriales</taxon>
        <taxon>Haloferacaceae</taxon>
        <taxon>Halobellus</taxon>
    </lineage>
</organism>
<keyword evidence="1" id="KW-0812">Transmembrane</keyword>
<evidence type="ECO:0000259" key="2">
    <source>
        <dbReference type="Pfam" id="PF01368"/>
    </source>
</evidence>
<dbReference type="GO" id="GO:0008441">
    <property type="term" value="F:3'(2'),5'-bisphosphate nucleotidase activity"/>
    <property type="evidence" value="ECO:0007669"/>
    <property type="project" value="UniProtKB-EC"/>
</dbReference>
<dbReference type="Pfam" id="PF01368">
    <property type="entry name" value="DHH"/>
    <property type="match status" value="1"/>
</dbReference>
<dbReference type="AlphaFoldDB" id="A0ABD6CIJ0"/>
<dbReference type="EC" id="3.1.3.7" evidence="4"/>
<dbReference type="InterPro" id="IPR003156">
    <property type="entry name" value="DHHA1_dom"/>
</dbReference>
<feature type="domain" description="DDH" evidence="2">
    <location>
        <begin position="69"/>
        <end position="225"/>
    </location>
</feature>
<evidence type="ECO:0000259" key="3">
    <source>
        <dbReference type="Pfam" id="PF02272"/>
    </source>
</evidence>
<evidence type="ECO:0000256" key="1">
    <source>
        <dbReference type="SAM" id="Phobius"/>
    </source>
</evidence>
<reference evidence="4 5" key="1">
    <citation type="journal article" date="2019" name="Int. J. Syst. Evol. Microbiol.">
        <title>The Global Catalogue of Microorganisms (GCM) 10K type strain sequencing project: providing services to taxonomists for standard genome sequencing and annotation.</title>
        <authorList>
            <consortium name="The Broad Institute Genomics Platform"/>
            <consortium name="The Broad Institute Genome Sequencing Center for Infectious Disease"/>
            <person name="Wu L."/>
            <person name="Ma J."/>
        </authorList>
    </citation>
    <scope>NUCLEOTIDE SEQUENCE [LARGE SCALE GENOMIC DNA]</scope>
    <source>
        <strain evidence="4 5">CGMCC 1.12121</strain>
    </source>
</reference>
<dbReference type="SUPFAM" id="SSF64182">
    <property type="entry name" value="DHH phosphoesterases"/>
    <property type="match status" value="1"/>
</dbReference>
<name>A0ABD6CIJ0_9EURY</name>
<feature type="transmembrane region" description="Helical" evidence="1">
    <location>
        <begin position="25"/>
        <end position="48"/>
    </location>
</feature>
<dbReference type="InterPro" id="IPR001667">
    <property type="entry name" value="DDH_dom"/>
</dbReference>
<dbReference type="EMBL" id="JBHUDK010000002">
    <property type="protein sequence ID" value="MFD1597610.1"/>
    <property type="molecule type" value="Genomic_DNA"/>
</dbReference>
<dbReference type="Gene3D" id="3.90.1640.10">
    <property type="entry name" value="inorganic pyrophosphatase (n-terminal core)"/>
    <property type="match status" value="1"/>
</dbReference>
<keyword evidence="5" id="KW-1185">Reference proteome</keyword>
<keyword evidence="4" id="KW-0378">Hydrolase</keyword>
<dbReference type="PANTHER" id="PTHR47618">
    <property type="entry name" value="BIFUNCTIONAL OLIGORIBONUCLEASE AND PAP PHOSPHATASE NRNA"/>
    <property type="match status" value="1"/>
</dbReference>